<dbReference type="RefSeq" id="WP_076660845.1">
    <property type="nucleotide sequence ID" value="NZ_FTPR01000003.1"/>
</dbReference>
<feature type="coiled-coil region" evidence="1">
    <location>
        <begin position="21"/>
        <end position="65"/>
    </location>
</feature>
<dbReference type="AlphaFoldDB" id="A0A1R3XGZ7"/>
<feature type="signal peptide" evidence="2">
    <location>
        <begin position="1"/>
        <end position="17"/>
    </location>
</feature>
<feature type="domain" description="M23ase beta-sheet core" evidence="3">
    <location>
        <begin position="242"/>
        <end position="346"/>
    </location>
</feature>
<dbReference type="GO" id="GO:0016787">
    <property type="term" value="F:hydrolase activity"/>
    <property type="evidence" value="ECO:0007669"/>
    <property type="project" value="UniProtKB-KW"/>
</dbReference>
<evidence type="ECO:0000256" key="2">
    <source>
        <dbReference type="SAM" id="SignalP"/>
    </source>
</evidence>
<keyword evidence="4" id="KW-0378">Hydrolase</keyword>
<organism evidence="4 5">
    <name type="scientific">Yoonia rosea</name>
    <dbReference type="NCBI Taxonomy" id="287098"/>
    <lineage>
        <taxon>Bacteria</taxon>
        <taxon>Pseudomonadati</taxon>
        <taxon>Pseudomonadota</taxon>
        <taxon>Alphaproteobacteria</taxon>
        <taxon>Rhodobacterales</taxon>
        <taxon>Paracoccaceae</taxon>
        <taxon>Yoonia</taxon>
    </lineage>
</organism>
<accession>A0A1R3XGZ7</accession>
<reference evidence="5" key="1">
    <citation type="submission" date="2017-01" db="EMBL/GenBank/DDBJ databases">
        <authorList>
            <person name="Varghese N."/>
            <person name="Submissions S."/>
        </authorList>
    </citation>
    <scope>NUCLEOTIDE SEQUENCE [LARGE SCALE GENOMIC DNA]</scope>
    <source>
        <strain evidence="5">DSM 29591</strain>
    </source>
</reference>
<keyword evidence="1" id="KW-0175">Coiled coil</keyword>
<gene>
    <name evidence="4" type="ORF">SAMN05421665_3173</name>
</gene>
<dbReference type="OrthoDB" id="9809144at2"/>
<dbReference type="EMBL" id="FTPR01000003">
    <property type="protein sequence ID" value="SIT90641.1"/>
    <property type="molecule type" value="Genomic_DNA"/>
</dbReference>
<evidence type="ECO:0000256" key="1">
    <source>
        <dbReference type="SAM" id="Coils"/>
    </source>
</evidence>
<dbReference type="InterPro" id="IPR016047">
    <property type="entry name" value="M23ase_b-sheet_dom"/>
</dbReference>
<dbReference type="Gene3D" id="2.70.70.10">
    <property type="entry name" value="Glucose Permease (Domain IIA)"/>
    <property type="match status" value="1"/>
</dbReference>
<sequence>MIRLIAALLCFASGALAQQNAVEAAAQLQAAQAQLQAADSARDRIAALTETVQAYEAGLAAMRQEQRDIALQEAILTEELELRRAEFAQLLGVLSAISNTPQPVLRAHPDGPLNTVRAGMLVADVTPGLRAEVARLNALLTQTQEARQAQDAAAQTLTEGLQGAQAARAALGQAVSERTDLPSRFEDDPVQTALLVASTRTLGEFATGLAEARPDGTGVLTPQGNLPLPVAGTILPDDGTGRRGLRIGAEPRALVTAPAPSTILFQGPLLDYGTVVILEPAADIMFVMAGFAEVFGVAGQVVPMGAPIGLLAANDRKLTENFGIATGQPGSALYLEVREGQTPVNPAAWFAVE</sequence>
<name>A0A1R3XGZ7_9RHOB</name>
<evidence type="ECO:0000259" key="3">
    <source>
        <dbReference type="Pfam" id="PF01551"/>
    </source>
</evidence>
<proteinExistence type="predicted"/>
<keyword evidence="2" id="KW-0732">Signal</keyword>
<keyword evidence="5" id="KW-1185">Reference proteome</keyword>
<protein>
    <submittedName>
        <fullName evidence="4">Septal ring factor EnvC, activator of murein hydrolases AmiA and AmiB</fullName>
    </submittedName>
</protein>
<dbReference type="InterPro" id="IPR011055">
    <property type="entry name" value="Dup_hybrid_motif"/>
</dbReference>
<feature type="chain" id="PRO_5012910086" evidence="2">
    <location>
        <begin position="18"/>
        <end position="353"/>
    </location>
</feature>
<dbReference type="STRING" id="287098.SAMN05421665_3173"/>
<dbReference type="Pfam" id="PF01551">
    <property type="entry name" value="Peptidase_M23"/>
    <property type="match status" value="1"/>
</dbReference>
<evidence type="ECO:0000313" key="5">
    <source>
        <dbReference type="Proteomes" id="UP000186997"/>
    </source>
</evidence>
<evidence type="ECO:0000313" key="4">
    <source>
        <dbReference type="EMBL" id="SIT90641.1"/>
    </source>
</evidence>
<dbReference type="Proteomes" id="UP000186997">
    <property type="component" value="Unassembled WGS sequence"/>
</dbReference>